<evidence type="ECO:0000256" key="9">
    <source>
        <dbReference type="NCBIfam" id="TIGR00065"/>
    </source>
</evidence>
<dbReference type="GO" id="GO:0005525">
    <property type="term" value="F:GTP binding"/>
    <property type="evidence" value="ECO:0007669"/>
    <property type="project" value="UniProtKB-UniRule"/>
</dbReference>
<dbReference type="PANTHER" id="PTHR30314:SF3">
    <property type="entry name" value="MITOCHONDRIAL DIVISION PROTEIN FSZA"/>
    <property type="match status" value="1"/>
</dbReference>
<reference evidence="14" key="1">
    <citation type="journal article" date="2021" name="bioRxiv">
        <title>Unraveling nitrogen, sulfur and carbon metabolic pathways and microbial community transcriptional responses to substrate deprivation and toxicity stresses in a bioreactor mimicking anoxic brackish coastal sediment conditions.</title>
        <authorList>
            <person name="Martins P.D."/>
            <person name="Echeveste M.J."/>
            <person name="Arshad A."/>
            <person name="Kurth J."/>
            <person name="Ouboter H."/>
            <person name="Jetten M.S.M."/>
            <person name="Welte C.U."/>
        </authorList>
    </citation>
    <scope>NUCLEOTIDE SEQUENCE</scope>
    <source>
        <strain evidence="14">MAG_39</strain>
    </source>
</reference>
<dbReference type="PROSITE" id="PS01135">
    <property type="entry name" value="FTSZ_2"/>
    <property type="match status" value="1"/>
</dbReference>
<dbReference type="InterPro" id="IPR037103">
    <property type="entry name" value="Tubulin/FtsZ-like_C"/>
</dbReference>
<dbReference type="Pfam" id="PF00091">
    <property type="entry name" value="Tubulin"/>
    <property type="match status" value="1"/>
</dbReference>
<dbReference type="InterPro" id="IPR045061">
    <property type="entry name" value="FtsZ/CetZ"/>
</dbReference>
<name>A0A953M313_9BACT</name>
<keyword evidence="7 8" id="KW-0131">Cell cycle</keyword>
<evidence type="ECO:0000259" key="12">
    <source>
        <dbReference type="SMART" id="SM00864"/>
    </source>
</evidence>
<dbReference type="Gene3D" id="3.40.50.1440">
    <property type="entry name" value="Tubulin/FtsZ, GTPase domain"/>
    <property type="match status" value="1"/>
</dbReference>
<comment type="subunit">
    <text evidence="8">Homodimer. Polymerizes to form a dynamic ring structure in a strictly GTP-dependent manner. Interacts directly with several other division proteins.</text>
</comment>
<comment type="similarity">
    <text evidence="1 8 10">Belongs to the FtsZ family.</text>
</comment>
<dbReference type="SUPFAM" id="SSF55307">
    <property type="entry name" value="Tubulin C-terminal domain-like"/>
    <property type="match status" value="1"/>
</dbReference>
<comment type="function">
    <text evidence="8 10">Essential cell division protein that forms a contractile ring structure (Z ring) at the future cell division site. The regulation of the ring assembly controls the timing and the location of cell division. One of the functions of the FtsZ ring is to recruit other cell division proteins to the septum to produce a new cell wall between the dividing cells. Binds GTP and shows GTPase activity.</text>
</comment>
<dbReference type="SMART" id="SM00864">
    <property type="entry name" value="Tubulin"/>
    <property type="match status" value="1"/>
</dbReference>
<dbReference type="InterPro" id="IPR008280">
    <property type="entry name" value="Tub_FtsZ_C"/>
</dbReference>
<dbReference type="GO" id="GO:0043093">
    <property type="term" value="P:FtsZ-dependent cytokinesis"/>
    <property type="evidence" value="ECO:0007669"/>
    <property type="project" value="UniProtKB-UniRule"/>
</dbReference>
<dbReference type="Proteomes" id="UP000705867">
    <property type="component" value="Unassembled WGS sequence"/>
</dbReference>
<keyword evidence="5 8" id="KW-0342">GTP-binding</keyword>
<keyword evidence="4 8" id="KW-0547">Nucleotide-binding</keyword>
<feature type="binding site" evidence="8">
    <location>
        <position position="139"/>
    </location>
    <ligand>
        <name>GTP</name>
        <dbReference type="ChEBI" id="CHEBI:37565"/>
    </ligand>
</feature>
<feature type="domain" description="Tubulin/FtsZ GTPase" evidence="12">
    <location>
        <begin position="13"/>
        <end position="205"/>
    </location>
</feature>
<dbReference type="NCBIfam" id="TIGR00065">
    <property type="entry name" value="ftsZ"/>
    <property type="match status" value="1"/>
</dbReference>
<evidence type="ECO:0000256" key="2">
    <source>
        <dbReference type="ARBA" id="ARBA00022490"/>
    </source>
</evidence>
<evidence type="ECO:0000313" key="14">
    <source>
        <dbReference type="EMBL" id="MBZ0158045.1"/>
    </source>
</evidence>
<dbReference type="Pfam" id="PF12327">
    <property type="entry name" value="FtsZ_C"/>
    <property type="match status" value="1"/>
</dbReference>
<evidence type="ECO:0000313" key="15">
    <source>
        <dbReference type="Proteomes" id="UP000705867"/>
    </source>
</evidence>
<feature type="region of interest" description="Disordered" evidence="11">
    <location>
        <begin position="352"/>
        <end position="427"/>
    </location>
</feature>
<dbReference type="InterPro" id="IPR036525">
    <property type="entry name" value="Tubulin/FtsZ_GTPase_sf"/>
</dbReference>
<dbReference type="PROSITE" id="PS01134">
    <property type="entry name" value="FTSZ_1"/>
    <property type="match status" value="1"/>
</dbReference>
<dbReference type="HAMAP" id="MF_00909">
    <property type="entry name" value="FtsZ"/>
    <property type="match status" value="1"/>
</dbReference>
<comment type="caution">
    <text evidence="14">The sequence shown here is derived from an EMBL/GenBank/DDBJ whole genome shotgun (WGS) entry which is preliminary data.</text>
</comment>
<feature type="domain" description="Tubulin/FtsZ 2-layer sandwich" evidence="13">
    <location>
        <begin position="207"/>
        <end position="325"/>
    </location>
</feature>
<feature type="compositionally biased region" description="Basic and acidic residues" evidence="11">
    <location>
        <begin position="384"/>
        <end position="403"/>
    </location>
</feature>
<dbReference type="GO" id="GO:0000917">
    <property type="term" value="P:division septum assembly"/>
    <property type="evidence" value="ECO:0007669"/>
    <property type="project" value="UniProtKB-KW"/>
</dbReference>
<dbReference type="InterPro" id="IPR020805">
    <property type="entry name" value="Cell_div_FtsZ_CS"/>
</dbReference>
<dbReference type="GO" id="GO:0003924">
    <property type="term" value="F:GTPase activity"/>
    <property type="evidence" value="ECO:0007669"/>
    <property type="project" value="UniProtKB-UniRule"/>
</dbReference>
<evidence type="ECO:0000256" key="7">
    <source>
        <dbReference type="ARBA" id="ARBA00023306"/>
    </source>
</evidence>
<evidence type="ECO:0000256" key="5">
    <source>
        <dbReference type="ARBA" id="ARBA00023134"/>
    </source>
</evidence>
<reference evidence="14" key="2">
    <citation type="submission" date="2021-08" db="EMBL/GenBank/DDBJ databases">
        <authorList>
            <person name="Dalcin Martins P."/>
        </authorList>
    </citation>
    <scope>NUCLEOTIDE SEQUENCE</scope>
    <source>
        <strain evidence="14">MAG_39</strain>
    </source>
</reference>
<dbReference type="SUPFAM" id="SSF52490">
    <property type="entry name" value="Tubulin nucleotide-binding domain-like"/>
    <property type="match status" value="1"/>
</dbReference>
<proteinExistence type="inferred from homology"/>
<evidence type="ECO:0000256" key="3">
    <source>
        <dbReference type="ARBA" id="ARBA00022618"/>
    </source>
</evidence>
<evidence type="ECO:0000256" key="6">
    <source>
        <dbReference type="ARBA" id="ARBA00023210"/>
    </source>
</evidence>
<dbReference type="PANTHER" id="PTHR30314">
    <property type="entry name" value="CELL DIVISION PROTEIN FTSZ-RELATED"/>
    <property type="match status" value="1"/>
</dbReference>
<dbReference type="CDD" id="cd02201">
    <property type="entry name" value="FtsZ_type1"/>
    <property type="match status" value="1"/>
</dbReference>
<dbReference type="InterPro" id="IPR000158">
    <property type="entry name" value="Cell_div_FtsZ"/>
</dbReference>
<gene>
    <name evidence="8 14" type="primary">ftsZ</name>
    <name evidence="14" type="ORF">K8I29_17750</name>
</gene>
<keyword evidence="6 8" id="KW-0717">Septation</keyword>
<dbReference type="SMART" id="SM00865">
    <property type="entry name" value="Tubulin_C"/>
    <property type="match status" value="1"/>
</dbReference>
<dbReference type="GO" id="GO:0051258">
    <property type="term" value="P:protein polymerization"/>
    <property type="evidence" value="ECO:0007669"/>
    <property type="project" value="UniProtKB-UniRule"/>
</dbReference>
<evidence type="ECO:0000259" key="13">
    <source>
        <dbReference type="SMART" id="SM00865"/>
    </source>
</evidence>
<evidence type="ECO:0000256" key="8">
    <source>
        <dbReference type="HAMAP-Rule" id="MF_00909"/>
    </source>
</evidence>
<keyword evidence="3 8" id="KW-0132">Cell division</keyword>
<sequence>MFELEDVGRLIAKIKVVGIGGGGGNAINSMVDANIFGVEFIAINTDNQHLDASKAPVKVQIGTELTKGLGAGSNPDIGRQAALEDRDTLAGCIEGADMVFITAGMGGGTGTGAAPVVAGIAKEMGILTVGVVTKPFYYEGRKRSINAEEGIRELKNNVDTLIVIPNDRIHLVVEKGTPLLKSFSIANDVLRQAIQGISDLILIPGLINLDFADVRTVMEGAGKAVIGMGYGKGEGSAFEAAKKAISNPLLEESSIEGAKGILINITGGVSMSLDAVQEVATLIHESADDEANIILGAVINPEMEEEVRVTVIATGLEERIEKAELPQIKKWAPKKKPMSLKGSERILAKNVGASSKEHFPAKGHPKGGQHEDDLLPLEGPDTGTRSRESDPFSLRAKEREEKPAAGNAPPLPEGLSPDVRDKTIFESSEDVYDIPTFLRKQT</sequence>
<dbReference type="InterPro" id="IPR018316">
    <property type="entry name" value="Tubulin/FtsZ_2-layer-sand-dom"/>
</dbReference>
<dbReference type="Gene3D" id="3.30.1330.20">
    <property type="entry name" value="Tubulin/FtsZ, C-terminal domain"/>
    <property type="match status" value="1"/>
</dbReference>
<dbReference type="GO" id="GO:0032153">
    <property type="term" value="C:cell division site"/>
    <property type="evidence" value="ECO:0007669"/>
    <property type="project" value="UniProtKB-UniRule"/>
</dbReference>
<feature type="binding site" evidence="8">
    <location>
        <position position="143"/>
    </location>
    <ligand>
        <name>GTP</name>
        <dbReference type="ChEBI" id="CHEBI:37565"/>
    </ligand>
</feature>
<dbReference type="InterPro" id="IPR003008">
    <property type="entry name" value="Tubulin_FtsZ_GTPase"/>
</dbReference>
<keyword evidence="2 8" id="KW-0963">Cytoplasm</keyword>
<dbReference type="AlphaFoldDB" id="A0A953M313"/>
<evidence type="ECO:0000256" key="1">
    <source>
        <dbReference type="ARBA" id="ARBA00009690"/>
    </source>
</evidence>
<evidence type="ECO:0000256" key="4">
    <source>
        <dbReference type="ARBA" id="ARBA00022741"/>
    </source>
</evidence>
<dbReference type="FunFam" id="3.40.50.1440:FF:000023">
    <property type="entry name" value="Cell division protein FtsZ"/>
    <property type="match status" value="1"/>
</dbReference>
<protein>
    <recommendedName>
        <fullName evidence="8 9">Cell division protein FtsZ</fullName>
    </recommendedName>
</protein>
<accession>A0A953M313</accession>
<dbReference type="InterPro" id="IPR024757">
    <property type="entry name" value="FtsZ_C"/>
</dbReference>
<feature type="binding site" evidence="8">
    <location>
        <begin position="108"/>
        <end position="110"/>
    </location>
    <ligand>
        <name>GTP</name>
        <dbReference type="ChEBI" id="CHEBI:37565"/>
    </ligand>
</feature>
<dbReference type="EMBL" id="JAIOIV010000133">
    <property type="protein sequence ID" value="MBZ0158045.1"/>
    <property type="molecule type" value="Genomic_DNA"/>
</dbReference>
<dbReference type="PRINTS" id="PR00423">
    <property type="entry name" value="CELLDVISFTSZ"/>
</dbReference>
<feature type="binding site" evidence="8">
    <location>
        <position position="187"/>
    </location>
    <ligand>
        <name>GTP</name>
        <dbReference type="ChEBI" id="CHEBI:37565"/>
    </ligand>
</feature>
<organism evidence="14 15">
    <name type="scientific">Candidatus Nitrobium versatile</name>
    <dbReference type="NCBI Taxonomy" id="2884831"/>
    <lineage>
        <taxon>Bacteria</taxon>
        <taxon>Pseudomonadati</taxon>
        <taxon>Nitrospirota</taxon>
        <taxon>Nitrospiria</taxon>
        <taxon>Nitrospirales</taxon>
        <taxon>Nitrospiraceae</taxon>
        <taxon>Candidatus Nitrobium</taxon>
    </lineage>
</organism>
<comment type="subcellular location">
    <subcellularLocation>
        <location evidence="8">Cytoplasm</location>
    </subcellularLocation>
    <text evidence="8">Assembles at midcell at the inner surface of the cytoplasmic membrane.</text>
</comment>
<evidence type="ECO:0000256" key="11">
    <source>
        <dbReference type="SAM" id="MobiDB-lite"/>
    </source>
</evidence>
<dbReference type="GO" id="GO:0005737">
    <property type="term" value="C:cytoplasm"/>
    <property type="evidence" value="ECO:0007669"/>
    <property type="project" value="UniProtKB-SubCell"/>
</dbReference>
<evidence type="ECO:0000256" key="10">
    <source>
        <dbReference type="RuleBase" id="RU000631"/>
    </source>
</evidence>
<feature type="binding site" evidence="8">
    <location>
        <begin position="21"/>
        <end position="25"/>
    </location>
    <ligand>
        <name>GTP</name>
        <dbReference type="ChEBI" id="CHEBI:37565"/>
    </ligand>
</feature>